<dbReference type="AlphaFoldDB" id="A0A511XP96"/>
<gene>
    <name evidence="1" type="ORF">AOE01nite_30160</name>
</gene>
<accession>A0A511XP96</accession>
<dbReference type="Pfam" id="PF11000">
    <property type="entry name" value="DUF2840"/>
    <property type="match status" value="1"/>
</dbReference>
<keyword evidence="2" id="KW-1185">Reference proteome</keyword>
<proteinExistence type="predicted"/>
<dbReference type="RefSeq" id="WP_146891901.1">
    <property type="nucleotide sequence ID" value="NZ_BJYG01000054.1"/>
</dbReference>
<dbReference type="Proteomes" id="UP000321746">
    <property type="component" value="Unassembled WGS sequence"/>
</dbReference>
<dbReference type="EMBL" id="BJYG01000054">
    <property type="protein sequence ID" value="GEN64792.1"/>
    <property type="molecule type" value="Genomic_DNA"/>
</dbReference>
<reference evidence="1 2" key="1">
    <citation type="submission" date="2019-07" db="EMBL/GenBank/DDBJ databases">
        <title>Whole genome shotgun sequence of Acetobacter oeni NBRC 105207.</title>
        <authorList>
            <person name="Hosoyama A."/>
            <person name="Uohara A."/>
            <person name="Ohji S."/>
            <person name="Ichikawa N."/>
        </authorList>
    </citation>
    <scope>NUCLEOTIDE SEQUENCE [LARGE SCALE GENOMIC DNA]</scope>
    <source>
        <strain evidence="1 2">NBRC 105207</strain>
    </source>
</reference>
<comment type="caution">
    <text evidence="1">The sequence shown here is derived from an EMBL/GenBank/DDBJ whole genome shotgun (WGS) entry which is preliminary data.</text>
</comment>
<protein>
    <recommendedName>
        <fullName evidence="3">Glycosidase</fullName>
    </recommendedName>
</protein>
<organism evidence="1 2">
    <name type="scientific">Acetobacter oeni</name>
    <dbReference type="NCBI Taxonomy" id="304077"/>
    <lineage>
        <taxon>Bacteria</taxon>
        <taxon>Pseudomonadati</taxon>
        <taxon>Pseudomonadota</taxon>
        <taxon>Alphaproteobacteria</taxon>
        <taxon>Acetobacterales</taxon>
        <taxon>Acetobacteraceae</taxon>
        <taxon>Acetobacter</taxon>
    </lineage>
</organism>
<sequence length="155" mass="17794">MTAPRAQLELTWIEKRVEQWLRFGHPVEDRILDRRRRLMSFTPGSVFGFVRWMANDYGTVVSCVDVVRVVGPDEPCQTIPFVRPGAESLLHIGGWPKVKRVLETIDAVEAMTLDPAAISLDYWRQVGARISAGQPISPYTRERHLAWLMRRKLVP</sequence>
<dbReference type="InterPro" id="IPR021263">
    <property type="entry name" value="DUF2840"/>
</dbReference>
<evidence type="ECO:0000313" key="1">
    <source>
        <dbReference type="EMBL" id="GEN64792.1"/>
    </source>
</evidence>
<evidence type="ECO:0000313" key="2">
    <source>
        <dbReference type="Proteomes" id="UP000321746"/>
    </source>
</evidence>
<evidence type="ECO:0008006" key="3">
    <source>
        <dbReference type="Google" id="ProtNLM"/>
    </source>
</evidence>
<dbReference type="OrthoDB" id="9810432at2"/>
<name>A0A511XP96_9PROT</name>